<proteinExistence type="predicted"/>
<gene>
    <name evidence="2" type="ORF">VBRA1451_LOCUS6718</name>
</gene>
<dbReference type="AlphaFoldDB" id="A0A7S1JQZ2"/>
<dbReference type="EMBL" id="HBGB01011706">
    <property type="protein sequence ID" value="CAD9051656.1"/>
    <property type="molecule type" value="Transcribed_RNA"/>
</dbReference>
<feature type="signal peptide" evidence="1">
    <location>
        <begin position="1"/>
        <end position="28"/>
    </location>
</feature>
<feature type="chain" id="PRO_5030515630" description="AP2/ERF domain-containing protein" evidence="1">
    <location>
        <begin position="29"/>
        <end position="224"/>
    </location>
</feature>
<keyword evidence="1" id="KW-0732">Signal</keyword>
<reference evidence="2" key="1">
    <citation type="submission" date="2021-01" db="EMBL/GenBank/DDBJ databases">
        <authorList>
            <person name="Corre E."/>
            <person name="Pelletier E."/>
            <person name="Niang G."/>
            <person name="Scheremetjew M."/>
            <person name="Finn R."/>
            <person name="Kale V."/>
            <person name="Holt S."/>
            <person name="Cochrane G."/>
            <person name="Meng A."/>
            <person name="Brown T."/>
            <person name="Cohen L."/>
        </authorList>
    </citation>
    <scope>NUCLEOTIDE SEQUENCE</scope>
    <source>
        <strain evidence="2">CCMP3346</strain>
    </source>
</reference>
<evidence type="ECO:0000313" key="2">
    <source>
        <dbReference type="EMBL" id="CAD9051656.1"/>
    </source>
</evidence>
<name>A0A7S1JQZ2_9ALVE</name>
<organism evidence="2">
    <name type="scientific">Vitrella brassicaformis</name>
    <dbReference type="NCBI Taxonomy" id="1169539"/>
    <lineage>
        <taxon>Eukaryota</taxon>
        <taxon>Sar</taxon>
        <taxon>Alveolata</taxon>
        <taxon>Colpodellida</taxon>
        <taxon>Vitrellaceae</taxon>
        <taxon>Vitrella</taxon>
    </lineage>
</organism>
<dbReference type="Gene3D" id="1.20.5.2050">
    <property type="match status" value="1"/>
</dbReference>
<evidence type="ECO:0000256" key="1">
    <source>
        <dbReference type="SAM" id="SignalP"/>
    </source>
</evidence>
<protein>
    <recommendedName>
        <fullName evidence="3">AP2/ERF domain-containing protein</fullName>
    </recommendedName>
</protein>
<evidence type="ECO:0008006" key="3">
    <source>
        <dbReference type="Google" id="ProtNLM"/>
    </source>
</evidence>
<accession>A0A7S1JQZ2</accession>
<sequence length="224" mass="24530">MISELVSVQKRVLLSLLLVFRGAYSSAAGCGDDALTDLFPPFRASASNRSIEPAVLAATLERAEIQSGQREAIDWLTAAARGNVSRPLHATSFAAFLTHVLASNTVMTPHRDELPLSMKAIDLIKAHLPLRDLLTSESSSILFSMLVHLRSAVDAAGLEKGDASCQPMGNSSWSFPFDALAGRWKKRKFFSIKEHGFEEAKQMAIAPRREMERLHYLHVGKGAD</sequence>